<dbReference type="EMBL" id="JANRMI010000001">
    <property type="protein sequence ID" value="MDG0814899.1"/>
    <property type="molecule type" value="Genomic_DNA"/>
</dbReference>
<feature type="signal peptide" evidence="1">
    <location>
        <begin position="1"/>
        <end position="17"/>
    </location>
</feature>
<organism evidence="2 3">
    <name type="scientific">Bdellovibrio svalbardensis</name>
    <dbReference type="NCBI Taxonomy" id="2972972"/>
    <lineage>
        <taxon>Bacteria</taxon>
        <taxon>Pseudomonadati</taxon>
        <taxon>Bdellovibrionota</taxon>
        <taxon>Bdellovibrionia</taxon>
        <taxon>Bdellovibrionales</taxon>
        <taxon>Pseudobdellovibrionaceae</taxon>
        <taxon>Bdellovibrio</taxon>
    </lineage>
</organism>
<feature type="chain" id="PRO_5045840794" evidence="1">
    <location>
        <begin position="18"/>
        <end position="287"/>
    </location>
</feature>
<evidence type="ECO:0000313" key="2">
    <source>
        <dbReference type="EMBL" id="MDG0814899.1"/>
    </source>
</evidence>
<accession>A0ABT6DEE5</accession>
<evidence type="ECO:0000313" key="3">
    <source>
        <dbReference type="Proteomes" id="UP001152321"/>
    </source>
</evidence>
<evidence type="ECO:0000256" key="1">
    <source>
        <dbReference type="SAM" id="SignalP"/>
    </source>
</evidence>
<sequence>MKLLISLFAFLPAMSFATVVIRPSVNEGFFVCNAGIAHKVSTGTSCVNQLTGLACTSSDESSCVCSDSTAGDDSLAASWEDLTVAASSSMRFRSNIIASSASGDFTSLFTDLNAWSNQVNEVQINSSSETYGTKYFIDFCYQGPIENIVKKKDNSEGIYTLTAGINAQNLANGSSYAADSNLAMNLAVNCDLRNVGKNKDPRNSNQFAPEGSILESDVDFTTTGYPRANSLSLSQRINGQVKLVPRFCVVRATFAEMANTTSVKVRPNNETPTEFTIDLDITNGSAF</sequence>
<dbReference type="RefSeq" id="WP_277576381.1">
    <property type="nucleotide sequence ID" value="NZ_JANRMI010000001.1"/>
</dbReference>
<protein>
    <submittedName>
        <fullName evidence="2">Uncharacterized protein</fullName>
    </submittedName>
</protein>
<dbReference type="Proteomes" id="UP001152321">
    <property type="component" value="Unassembled WGS sequence"/>
</dbReference>
<comment type="caution">
    <text evidence="2">The sequence shown here is derived from an EMBL/GenBank/DDBJ whole genome shotgun (WGS) entry which is preliminary data.</text>
</comment>
<gene>
    <name evidence="2" type="ORF">NWE73_00900</name>
</gene>
<keyword evidence="1" id="KW-0732">Signal</keyword>
<proteinExistence type="predicted"/>
<reference evidence="2" key="1">
    <citation type="submission" date="2022-08" db="EMBL/GenBank/DDBJ databases">
        <title>Novel Bdellovibrio Species Isolated from Svalbard: Designation Bdellovibrio svalbardensis.</title>
        <authorList>
            <person name="Mitchell R.J."/>
            <person name="Choi S.Y."/>
        </authorList>
    </citation>
    <scope>NUCLEOTIDE SEQUENCE</scope>
    <source>
        <strain evidence="2">PAP01</strain>
    </source>
</reference>
<name>A0ABT6DEE5_9BACT</name>
<keyword evidence="3" id="KW-1185">Reference proteome</keyword>